<evidence type="ECO:0000313" key="4">
    <source>
        <dbReference type="Proteomes" id="UP000192042"/>
    </source>
</evidence>
<dbReference type="InterPro" id="IPR003423">
    <property type="entry name" value="OMP_efflux"/>
</dbReference>
<dbReference type="RefSeq" id="WP_172834374.1">
    <property type="nucleotide sequence ID" value="NZ_LT828648.1"/>
</dbReference>
<proteinExistence type="inferred from homology"/>
<dbReference type="KEGG" id="nja:NSJP_3331"/>
<reference evidence="3 4" key="1">
    <citation type="submission" date="2017-03" db="EMBL/GenBank/DDBJ databases">
        <authorList>
            <person name="Afonso C.L."/>
            <person name="Miller P.J."/>
            <person name="Scott M.A."/>
            <person name="Spackman E."/>
            <person name="Goraichik I."/>
            <person name="Dimitrov K.M."/>
            <person name="Suarez D.L."/>
            <person name="Swayne D.E."/>
        </authorList>
    </citation>
    <scope>NUCLEOTIDE SEQUENCE [LARGE SCALE GENOMIC DNA]</scope>
    <source>
        <strain evidence="3">Genome sequencing of Nitrospira japonica strain NJ11</strain>
    </source>
</reference>
<keyword evidence="2" id="KW-0812">Transmembrane</keyword>
<dbReference type="Pfam" id="PF02321">
    <property type="entry name" value="OEP"/>
    <property type="match status" value="1"/>
</dbReference>
<gene>
    <name evidence="3" type="ORF">NSJP_3331</name>
</gene>
<dbReference type="Gene3D" id="1.20.1600.10">
    <property type="entry name" value="Outer membrane efflux proteins (OEP)"/>
    <property type="match status" value="1"/>
</dbReference>
<dbReference type="SUPFAM" id="SSF56954">
    <property type="entry name" value="Outer membrane efflux proteins (OEP)"/>
    <property type="match status" value="1"/>
</dbReference>
<evidence type="ECO:0000313" key="3">
    <source>
        <dbReference type="EMBL" id="SLM49498.1"/>
    </source>
</evidence>
<dbReference type="InterPro" id="IPR010131">
    <property type="entry name" value="MdtP/NodT-like"/>
</dbReference>
<comment type="similarity">
    <text evidence="1">Belongs to the outer membrane factor (OMF) (TC 1.B.17) family.</text>
</comment>
<protein>
    <submittedName>
        <fullName evidence="3">Putative Outer membrane protein TolC</fullName>
    </submittedName>
</protein>
<dbReference type="EMBL" id="LT828648">
    <property type="protein sequence ID" value="SLM49498.1"/>
    <property type="molecule type" value="Genomic_DNA"/>
</dbReference>
<accession>A0A1W1I8Y7</accession>
<dbReference type="Proteomes" id="UP000192042">
    <property type="component" value="Chromosome I"/>
</dbReference>
<dbReference type="STRING" id="1325564.NSJP_3331"/>
<keyword evidence="2" id="KW-1133">Transmembrane helix</keyword>
<dbReference type="AlphaFoldDB" id="A0A1W1I8Y7"/>
<organism evidence="3 4">
    <name type="scientific">Nitrospira japonica</name>
    <dbReference type="NCBI Taxonomy" id="1325564"/>
    <lineage>
        <taxon>Bacteria</taxon>
        <taxon>Pseudomonadati</taxon>
        <taxon>Nitrospirota</taxon>
        <taxon>Nitrospiria</taxon>
        <taxon>Nitrospirales</taxon>
        <taxon>Nitrospiraceae</taxon>
        <taxon>Nitrospira</taxon>
    </lineage>
</organism>
<evidence type="ECO:0000256" key="2">
    <source>
        <dbReference type="SAM" id="Phobius"/>
    </source>
</evidence>
<dbReference type="PANTHER" id="PTHR30203">
    <property type="entry name" value="OUTER MEMBRANE CATION EFFLUX PROTEIN"/>
    <property type="match status" value="1"/>
</dbReference>
<sequence>MDDPHAPELPKMRRCFLHMAAVFVFLVVVASSLLIVETSVRAANITEPTENWIEQILKGLFKQDQYPDPLPKQTPLPLPTKFMQLSLSEAMELFLKQNLDLIIAHYGIDAAKGRHITARLFPNPTLNVNTLSSYTQGCQMSTCGAVGPSVSQLFEVAGKRGYRIRAAELEVLSVEARFEDAVRQLGFTLKDNYFRVQRQRGHLSIDQRALNILIKLLQPDKKKQFTSDLERTRLGLLTVNTEAEVLRDLQRVEDASGDLRVMLRLSPDVELDLETPLIYRSLDLKLDELMEYASQNRPDIRALRLVRDRRKTQLQLAKVIPYPNVTANLGYAVQGPHGPDNQQQWGFGLSVPIPVFDRNQGGIMEAEVASKAAEAEVEKALIQMQNDIGVAYRKVLHSKKLVDVTNGAIDRATTVFQSAQEGYAKNEIGILDLENSRRSYGDTEISHLDALFGYYENLLLLERSTGRNIML</sequence>
<keyword evidence="4" id="KW-1185">Reference proteome</keyword>
<evidence type="ECO:0000256" key="1">
    <source>
        <dbReference type="ARBA" id="ARBA00007613"/>
    </source>
</evidence>
<keyword evidence="2" id="KW-0472">Membrane</keyword>
<name>A0A1W1I8Y7_9BACT</name>
<dbReference type="GO" id="GO:0015562">
    <property type="term" value="F:efflux transmembrane transporter activity"/>
    <property type="evidence" value="ECO:0007669"/>
    <property type="project" value="InterPro"/>
</dbReference>
<feature type="transmembrane region" description="Helical" evidence="2">
    <location>
        <begin position="15"/>
        <end position="36"/>
    </location>
</feature>